<evidence type="ECO:0000313" key="2">
    <source>
        <dbReference type="EMBL" id="CAD6194858.1"/>
    </source>
</evidence>
<keyword evidence="1" id="KW-0732">Signal</keyword>
<protein>
    <submittedName>
        <fullName evidence="2">Uncharacterized protein</fullName>
    </submittedName>
</protein>
<dbReference type="AlphaFoldDB" id="A0A8S1HK70"/>
<feature type="signal peptide" evidence="1">
    <location>
        <begin position="1"/>
        <end position="21"/>
    </location>
</feature>
<organism evidence="2 3">
    <name type="scientific">Caenorhabditis auriculariae</name>
    <dbReference type="NCBI Taxonomy" id="2777116"/>
    <lineage>
        <taxon>Eukaryota</taxon>
        <taxon>Metazoa</taxon>
        <taxon>Ecdysozoa</taxon>
        <taxon>Nematoda</taxon>
        <taxon>Chromadorea</taxon>
        <taxon>Rhabditida</taxon>
        <taxon>Rhabditina</taxon>
        <taxon>Rhabditomorpha</taxon>
        <taxon>Rhabditoidea</taxon>
        <taxon>Rhabditidae</taxon>
        <taxon>Peloderinae</taxon>
        <taxon>Caenorhabditis</taxon>
    </lineage>
</organism>
<dbReference type="EMBL" id="CAJGYM010000048">
    <property type="protein sequence ID" value="CAD6194858.1"/>
    <property type="molecule type" value="Genomic_DNA"/>
</dbReference>
<accession>A0A8S1HK70</accession>
<dbReference type="Proteomes" id="UP000835052">
    <property type="component" value="Unassembled WGS sequence"/>
</dbReference>
<evidence type="ECO:0000313" key="3">
    <source>
        <dbReference type="Proteomes" id="UP000835052"/>
    </source>
</evidence>
<reference evidence="2" key="1">
    <citation type="submission" date="2020-10" db="EMBL/GenBank/DDBJ databases">
        <authorList>
            <person name="Kikuchi T."/>
        </authorList>
    </citation>
    <scope>NUCLEOTIDE SEQUENCE</scope>
    <source>
        <strain evidence="2">NKZ352</strain>
    </source>
</reference>
<keyword evidence="3" id="KW-1185">Reference proteome</keyword>
<feature type="chain" id="PRO_5035842452" evidence="1">
    <location>
        <begin position="22"/>
        <end position="163"/>
    </location>
</feature>
<name>A0A8S1HK70_9PELO</name>
<evidence type="ECO:0000256" key="1">
    <source>
        <dbReference type="SAM" id="SignalP"/>
    </source>
</evidence>
<proteinExistence type="predicted"/>
<gene>
    <name evidence="2" type="ORF">CAUJ_LOCUS10777</name>
</gene>
<sequence length="163" mass="18491">MILSSWALLGLFLIFAVPTDGFYCEREKPSDRWSPLLGSMAGEAIIRMRDSSDLSIYEKFLLNFIGQQFGNAHSCMERLEENCEKVDQYLLGPCDPGFNRGNYSIPICWKKKSEKGTCSAVSFYSNDCEICSENKLSSKEQEKIGRKLLSRCSGTEKKKNRNS</sequence>
<comment type="caution">
    <text evidence="2">The sequence shown here is derived from an EMBL/GenBank/DDBJ whole genome shotgun (WGS) entry which is preliminary data.</text>
</comment>